<evidence type="ECO:0000256" key="1">
    <source>
        <dbReference type="SAM" id="Phobius"/>
    </source>
</evidence>
<dbReference type="EMBL" id="QXED01000003">
    <property type="protein sequence ID" value="RIV23576.1"/>
    <property type="molecule type" value="Genomic_DNA"/>
</dbReference>
<dbReference type="SUPFAM" id="SSF81901">
    <property type="entry name" value="HCP-like"/>
    <property type="match status" value="1"/>
</dbReference>
<keyword evidence="1" id="KW-1133">Transmembrane helix</keyword>
<keyword evidence="3" id="KW-1185">Reference proteome</keyword>
<gene>
    <name evidence="2" type="ORF">DYU11_11360</name>
</gene>
<evidence type="ECO:0000313" key="2">
    <source>
        <dbReference type="EMBL" id="RIV23576.1"/>
    </source>
</evidence>
<evidence type="ECO:0008006" key="4">
    <source>
        <dbReference type="Google" id="ProtNLM"/>
    </source>
</evidence>
<comment type="caution">
    <text evidence="2">The sequence shown here is derived from an EMBL/GenBank/DDBJ whole genome shotgun (WGS) entry which is preliminary data.</text>
</comment>
<evidence type="ECO:0000313" key="3">
    <source>
        <dbReference type="Proteomes" id="UP000283523"/>
    </source>
</evidence>
<keyword evidence="1" id="KW-0472">Membrane</keyword>
<dbReference type="Gene3D" id="1.25.40.10">
    <property type="entry name" value="Tetratricopeptide repeat domain"/>
    <property type="match status" value="1"/>
</dbReference>
<protein>
    <recommendedName>
        <fullName evidence="4">Tetratricopeptide repeat protein</fullName>
    </recommendedName>
</protein>
<dbReference type="AlphaFoldDB" id="A0A418MB68"/>
<organism evidence="2 3">
    <name type="scientific">Fibrisoma montanum</name>
    <dbReference type="NCBI Taxonomy" id="2305895"/>
    <lineage>
        <taxon>Bacteria</taxon>
        <taxon>Pseudomonadati</taxon>
        <taxon>Bacteroidota</taxon>
        <taxon>Cytophagia</taxon>
        <taxon>Cytophagales</taxon>
        <taxon>Spirosomataceae</taxon>
        <taxon>Fibrisoma</taxon>
    </lineage>
</organism>
<keyword evidence="1" id="KW-0812">Transmembrane</keyword>
<name>A0A418MB68_9BACT</name>
<dbReference type="Proteomes" id="UP000283523">
    <property type="component" value="Unassembled WGS sequence"/>
</dbReference>
<dbReference type="InterPro" id="IPR011990">
    <property type="entry name" value="TPR-like_helical_dom_sf"/>
</dbReference>
<accession>A0A418MB68</accession>
<proteinExistence type="predicted"/>
<reference evidence="2 3" key="1">
    <citation type="submission" date="2018-08" db="EMBL/GenBank/DDBJ databases">
        <title>Fibrisoma montanum sp. nov., isolated from Danxia mountain soil.</title>
        <authorList>
            <person name="Huang Y."/>
        </authorList>
    </citation>
    <scope>NUCLEOTIDE SEQUENCE [LARGE SCALE GENOMIC DNA]</scope>
    <source>
        <strain evidence="2 3">HYT19</strain>
    </source>
</reference>
<sequence length="418" mass="47999">MFEKWFGVGVKLLWLTLFIAFSVYLRKEYKRNIFYVQDFKVPPAWVEQGYSGEVVKQAILDEIDNIMNGVFARDESLVGSNTDNTELLNELSVEGFNLRAITKSILVFLGKKDKSIGGYVTLSDSTQTVAIQVTDQITQPLTIRRNEPAQHLIHKAAMEIMKVRSPKALVTYYMARKDTVMVNKVYAYIKKHRELMNDYTFYLTSVAVALNSQNYEEAHAWSDSLAKGFPNDKSVFYTRGEIYMYLVYYARADPATTRNNKRLFVENMRKVSEPGLPDVSNNLAQTANMYLAGFYANENDFKSLIDLVERNHMEQKLSPPLNNALAYAYMSQKTYKKADEALWRVIYQVGDVGDYWDSLAELYSIQGNDSLAVVHLGKALRSPQKSAAVSAQAYQTDSRWQRLRKREDFQNTLKRHSI</sequence>
<feature type="transmembrane region" description="Helical" evidence="1">
    <location>
        <begin position="6"/>
        <end position="25"/>
    </location>
</feature>